<organism evidence="1 2">
    <name type="scientific">Capsulimonas corticalis</name>
    <dbReference type="NCBI Taxonomy" id="2219043"/>
    <lineage>
        <taxon>Bacteria</taxon>
        <taxon>Bacillati</taxon>
        <taxon>Armatimonadota</taxon>
        <taxon>Armatimonadia</taxon>
        <taxon>Capsulimonadales</taxon>
        <taxon>Capsulimonadaceae</taxon>
        <taxon>Capsulimonas</taxon>
    </lineage>
</organism>
<keyword evidence="2" id="KW-1185">Reference proteome</keyword>
<evidence type="ECO:0000313" key="2">
    <source>
        <dbReference type="Proteomes" id="UP000287394"/>
    </source>
</evidence>
<gene>
    <name evidence="1" type="ORF">CCAX7_20980</name>
</gene>
<dbReference type="AlphaFoldDB" id="A0A402D1U5"/>
<dbReference type="KEGG" id="ccot:CCAX7_20980"/>
<dbReference type="Proteomes" id="UP000287394">
    <property type="component" value="Chromosome"/>
</dbReference>
<accession>A0A402D1U5</accession>
<reference evidence="1 2" key="1">
    <citation type="journal article" date="2019" name="Int. J. Syst. Evol. Microbiol.">
        <title>Capsulimonas corticalis gen. nov., sp. nov., an aerobic capsulated bacterium, of a novel bacterial order, Capsulimonadales ord. nov., of the class Armatimonadia of the phylum Armatimonadetes.</title>
        <authorList>
            <person name="Li J."/>
            <person name="Kudo C."/>
            <person name="Tonouchi A."/>
        </authorList>
    </citation>
    <scope>NUCLEOTIDE SEQUENCE [LARGE SCALE GENOMIC DNA]</scope>
    <source>
        <strain evidence="1 2">AX-7</strain>
    </source>
</reference>
<evidence type="ECO:0000313" key="1">
    <source>
        <dbReference type="EMBL" id="BDI30047.1"/>
    </source>
</evidence>
<name>A0A402D1U5_9BACT</name>
<sequence>MEIVLVGVCAVLAALFFYLQIIIVRDAFKESLWKGVLSFFFFPYWMAYALYEFNHRDRVKIFLIASACGIIGVPGMLWVLIIFLTRGG</sequence>
<dbReference type="EMBL" id="AP025739">
    <property type="protein sequence ID" value="BDI30047.1"/>
    <property type="molecule type" value="Genomic_DNA"/>
</dbReference>
<proteinExistence type="predicted"/>
<protein>
    <submittedName>
        <fullName evidence="1">Uncharacterized protein</fullName>
    </submittedName>
</protein>